<dbReference type="EMBL" id="VSSQ01091945">
    <property type="protein sequence ID" value="MPN37345.1"/>
    <property type="molecule type" value="Genomic_DNA"/>
</dbReference>
<name>A0A645HE86_9ZZZZ</name>
<dbReference type="AlphaFoldDB" id="A0A645HE86"/>
<evidence type="ECO:0000313" key="1">
    <source>
        <dbReference type="EMBL" id="MPN37345.1"/>
    </source>
</evidence>
<comment type="caution">
    <text evidence="1">The sequence shown here is derived from an EMBL/GenBank/DDBJ whole genome shotgun (WGS) entry which is preliminary data.</text>
</comment>
<reference evidence="1" key="1">
    <citation type="submission" date="2019-08" db="EMBL/GenBank/DDBJ databases">
        <authorList>
            <person name="Kucharzyk K."/>
            <person name="Murdoch R.W."/>
            <person name="Higgins S."/>
            <person name="Loffler F."/>
        </authorList>
    </citation>
    <scope>NUCLEOTIDE SEQUENCE</scope>
</reference>
<sequence length="118" mass="13000">MIALGINGLMKSVFRPHRGRQAVEHGLFILAAADAPPDIVKKASGHRTLFSVAAPPPPVFIYPAGLRLFLRYAGRNVGVVSVKRGRVVEFILSIAVKRSVIRLFRRCCVIDQRLVLKA</sequence>
<organism evidence="1">
    <name type="scientific">bioreactor metagenome</name>
    <dbReference type="NCBI Taxonomy" id="1076179"/>
    <lineage>
        <taxon>unclassified sequences</taxon>
        <taxon>metagenomes</taxon>
        <taxon>ecological metagenomes</taxon>
    </lineage>
</organism>
<accession>A0A645HE86</accession>
<protein>
    <submittedName>
        <fullName evidence="1">Uncharacterized protein</fullName>
    </submittedName>
</protein>
<gene>
    <name evidence="1" type="ORF">SDC9_184862</name>
</gene>
<proteinExistence type="predicted"/>